<dbReference type="OrthoDB" id="823958at2"/>
<protein>
    <recommendedName>
        <fullName evidence="3">Alpha/beta hydrolase</fullName>
    </recommendedName>
</protein>
<evidence type="ECO:0000313" key="2">
    <source>
        <dbReference type="Proteomes" id="UP000323720"/>
    </source>
</evidence>
<accession>A0A5D0R482</accession>
<organism evidence="1 2">
    <name type="scientific">Bizionia myxarmorum</name>
    <dbReference type="NCBI Taxonomy" id="291186"/>
    <lineage>
        <taxon>Bacteria</taxon>
        <taxon>Pseudomonadati</taxon>
        <taxon>Bacteroidota</taxon>
        <taxon>Flavobacteriia</taxon>
        <taxon>Flavobacteriales</taxon>
        <taxon>Flavobacteriaceae</taxon>
        <taxon>Bizionia</taxon>
    </lineage>
</organism>
<evidence type="ECO:0008006" key="3">
    <source>
        <dbReference type="Google" id="ProtNLM"/>
    </source>
</evidence>
<dbReference type="AlphaFoldDB" id="A0A5D0R482"/>
<sequence>MKRYFLFLLMIAAPFSCKSKIDETKNTKHIFYIHGRIIEEQGKNAYSEAFGAYEFDRILSALKVENAVVHSEIRHVNVDPRTYAKKISKQIDSLIHLGIKTTYITVIGASKGAIIASHISYLNLNPINYVFLAGNNDFLELNNNWKFHGQVLAIYELTDSIAGKNYDHWENNENFTTKFEQLELKTNLGQGFIYKPLDAWVKPAK</sequence>
<name>A0A5D0R482_9FLAO</name>
<comment type="caution">
    <text evidence="1">The sequence shown here is derived from an EMBL/GenBank/DDBJ whole genome shotgun (WGS) entry which is preliminary data.</text>
</comment>
<gene>
    <name evidence="1" type="ORF">ES674_13645</name>
</gene>
<keyword evidence="2" id="KW-1185">Reference proteome</keyword>
<dbReference type="RefSeq" id="WP_148404904.1">
    <property type="nucleotide sequence ID" value="NZ_VSKK01000004.1"/>
</dbReference>
<reference evidence="1 2" key="1">
    <citation type="submission" date="2019-08" db="EMBL/GenBank/DDBJ databases">
        <title>Genomes of Antarctic Bizionia species.</title>
        <authorList>
            <person name="Bowman J.P."/>
        </authorList>
    </citation>
    <scope>NUCLEOTIDE SEQUENCE [LARGE SCALE GENOMIC DNA]</scope>
    <source>
        <strain evidence="1 2">ADA-4</strain>
    </source>
</reference>
<dbReference type="Proteomes" id="UP000323720">
    <property type="component" value="Unassembled WGS sequence"/>
</dbReference>
<proteinExistence type="predicted"/>
<dbReference type="EMBL" id="VSKK01000004">
    <property type="protein sequence ID" value="TYB75859.1"/>
    <property type="molecule type" value="Genomic_DNA"/>
</dbReference>
<evidence type="ECO:0000313" key="1">
    <source>
        <dbReference type="EMBL" id="TYB75859.1"/>
    </source>
</evidence>